<proteinExistence type="predicted"/>
<dbReference type="PROSITE" id="PS51186">
    <property type="entry name" value="GNAT"/>
    <property type="match status" value="1"/>
</dbReference>
<dbReference type="InterPro" id="IPR000182">
    <property type="entry name" value="GNAT_dom"/>
</dbReference>
<dbReference type="RefSeq" id="WP_073338702.1">
    <property type="nucleotide sequence ID" value="NZ_FQXM01000012.1"/>
</dbReference>
<dbReference type="STRING" id="1121316.SAMN02745207_02444"/>
<evidence type="ECO:0000313" key="3">
    <source>
        <dbReference type="Proteomes" id="UP000184447"/>
    </source>
</evidence>
<evidence type="ECO:0000259" key="1">
    <source>
        <dbReference type="PROSITE" id="PS51186"/>
    </source>
</evidence>
<sequence>MELRKSREVDIDNIIKIIKQAQLALKEQGIDQWQNNYPNKETIIKDIQDDFAYVLLKDSNIVGTVALSFDGEKTYESIFEGQWITDDKYAVIHRLAVDNAYKGIGISSQILKEIEQVCVSKKINSIKVDTHEKNIAMQKMLKKNNFEYCGIIYLEDNSKRIAFEKIIGGKVNIGYR</sequence>
<keyword evidence="2" id="KW-0808">Transferase</keyword>
<dbReference type="AlphaFoldDB" id="A0A1M5VRA6"/>
<dbReference type="GO" id="GO:0016747">
    <property type="term" value="F:acyltransferase activity, transferring groups other than amino-acyl groups"/>
    <property type="evidence" value="ECO:0007669"/>
    <property type="project" value="InterPro"/>
</dbReference>
<dbReference type="EMBL" id="FQXM01000012">
    <property type="protein sequence ID" value="SHH77514.1"/>
    <property type="molecule type" value="Genomic_DNA"/>
</dbReference>
<reference evidence="2 3" key="1">
    <citation type="submission" date="2016-11" db="EMBL/GenBank/DDBJ databases">
        <authorList>
            <person name="Jaros S."/>
            <person name="Januszkiewicz K."/>
            <person name="Wedrychowicz H."/>
        </authorList>
    </citation>
    <scope>NUCLEOTIDE SEQUENCE [LARGE SCALE GENOMIC DNA]</scope>
    <source>
        <strain evidence="2 3">DSM 8605</strain>
    </source>
</reference>
<name>A0A1M5VRA6_9CLOT</name>
<dbReference type="InterPro" id="IPR016181">
    <property type="entry name" value="Acyl_CoA_acyltransferase"/>
</dbReference>
<dbReference type="SUPFAM" id="SSF55729">
    <property type="entry name" value="Acyl-CoA N-acyltransferases (Nat)"/>
    <property type="match status" value="1"/>
</dbReference>
<dbReference type="Gene3D" id="3.40.630.30">
    <property type="match status" value="1"/>
</dbReference>
<accession>A0A1M5VRA6</accession>
<dbReference type="Pfam" id="PF00583">
    <property type="entry name" value="Acetyltransf_1"/>
    <property type="match status" value="1"/>
</dbReference>
<keyword evidence="3" id="KW-1185">Reference proteome</keyword>
<evidence type="ECO:0000313" key="2">
    <source>
        <dbReference type="EMBL" id="SHH77514.1"/>
    </source>
</evidence>
<organism evidence="2 3">
    <name type="scientific">Clostridium grantii DSM 8605</name>
    <dbReference type="NCBI Taxonomy" id="1121316"/>
    <lineage>
        <taxon>Bacteria</taxon>
        <taxon>Bacillati</taxon>
        <taxon>Bacillota</taxon>
        <taxon>Clostridia</taxon>
        <taxon>Eubacteriales</taxon>
        <taxon>Clostridiaceae</taxon>
        <taxon>Clostridium</taxon>
    </lineage>
</organism>
<dbReference type="OrthoDB" id="9796381at2"/>
<feature type="domain" description="N-acetyltransferase" evidence="1">
    <location>
        <begin position="1"/>
        <end position="176"/>
    </location>
</feature>
<dbReference type="Proteomes" id="UP000184447">
    <property type="component" value="Unassembled WGS sequence"/>
</dbReference>
<protein>
    <submittedName>
        <fullName evidence="2">Acetyltransferase (GNAT) domain-containing protein</fullName>
    </submittedName>
</protein>
<gene>
    <name evidence="2" type="ORF">SAMN02745207_02444</name>
</gene>